<feature type="region of interest" description="Disordered" evidence="2">
    <location>
        <begin position="1"/>
        <end position="30"/>
    </location>
</feature>
<dbReference type="EMBL" id="KI894007">
    <property type="protein sequence ID" value="OCF53580.1"/>
    <property type="molecule type" value="Genomic_DNA"/>
</dbReference>
<organism evidence="4">
    <name type="scientific">Kwoniella pini CBS 10737</name>
    <dbReference type="NCBI Taxonomy" id="1296096"/>
    <lineage>
        <taxon>Eukaryota</taxon>
        <taxon>Fungi</taxon>
        <taxon>Dikarya</taxon>
        <taxon>Basidiomycota</taxon>
        <taxon>Agaricomycotina</taxon>
        <taxon>Tremellomycetes</taxon>
        <taxon>Tremellales</taxon>
        <taxon>Cryptococcaceae</taxon>
        <taxon>Kwoniella</taxon>
    </lineage>
</organism>
<reference evidence="4" key="2">
    <citation type="submission" date="2016-07" db="EMBL/GenBank/DDBJ databases">
        <title>Evolution of pathogenesis and genome organization in the Tremellales.</title>
        <authorList>
            <person name="Cuomo C."/>
            <person name="Litvintseva A."/>
            <person name="Heitman J."/>
            <person name="Chen Y."/>
            <person name="Sun S."/>
            <person name="Springer D."/>
            <person name="Dromer F."/>
            <person name="Young S."/>
            <person name="Zeng Q."/>
            <person name="Chapman S."/>
            <person name="Gujja S."/>
            <person name="Saif S."/>
            <person name="Birren B."/>
        </authorList>
    </citation>
    <scope>NUCLEOTIDE SEQUENCE</scope>
    <source>
        <strain evidence="4">CBS 10737</strain>
    </source>
</reference>
<dbReference type="OrthoDB" id="2565215at2759"/>
<feature type="compositionally biased region" description="Basic residues" evidence="2">
    <location>
        <begin position="412"/>
        <end position="422"/>
    </location>
</feature>
<reference evidence="4" key="1">
    <citation type="submission" date="2013-07" db="EMBL/GenBank/DDBJ databases">
        <title>The Genome Sequence of Cryptococcus pinus CBS10737.</title>
        <authorList>
            <consortium name="The Broad Institute Genome Sequencing Platform"/>
            <person name="Cuomo C."/>
            <person name="Litvintseva A."/>
            <person name="Chen Y."/>
            <person name="Heitman J."/>
            <person name="Sun S."/>
            <person name="Springer D."/>
            <person name="Dromer F."/>
            <person name="Young S.K."/>
            <person name="Zeng Q."/>
            <person name="Gargeya S."/>
            <person name="Fitzgerald M."/>
            <person name="Abouelleil A."/>
            <person name="Alvarado L."/>
            <person name="Berlin A.M."/>
            <person name="Chapman S.B."/>
            <person name="Dewar J."/>
            <person name="Goldberg J."/>
            <person name="Griggs A."/>
            <person name="Gujja S."/>
            <person name="Hansen M."/>
            <person name="Howarth C."/>
            <person name="Imamovic A."/>
            <person name="Larimer J."/>
            <person name="McCowan C."/>
            <person name="Murphy C."/>
            <person name="Pearson M."/>
            <person name="Priest M."/>
            <person name="Roberts A."/>
            <person name="Saif S."/>
            <person name="Shea T."/>
            <person name="Sykes S."/>
            <person name="Wortman J."/>
            <person name="Nusbaum C."/>
            <person name="Birren B."/>
        </authorList>
    </citation>
    <scope>NUCLEOTIDE SEQUENCE [LARGE SCALE GENOMIC DNA]</scope>
    <source>
        <strain evidence="4">CBS 10737</strain>
    </source>
</reference>
<dbReference type="InterPro" id="IPR046341">
    <property type="entry name" value="SET_dom_sf"/>
</dbReference>
<keyword evidence="1" id="KW-0175">Coiled coil</keyword>
<name>A0A1B9IE83_9TREE</name>
<feature type="region of interest" description="Disordered" evidence="2">
    <location>
        <begin position="403"/>
        <end position="433"/>
    </location>
</feature>
<evidence type="ECO:0000256" key="1">
    <source>
        <dbReference type="SAM" id="Coils"/>
    </source>
</evidence>
<feature type="coiled-coil region" evidence="1">
    <location>
        <begin position="513"/>
        <end position="582"/>
    </location>
</feature>
<dbReference type="PROSITE" id="PS50280">
    <property type="entry name" value="SET"/>
    <property type="match status" value="1"/>
</dbReference>
<sequence length="1153" mass="130345">MVKARKSSQCNISGQPGPSSTGSRGSSSATTYTTIDIEENEPHNQTKVSTLYQFLTYIFVANMVNEQLTSDEKKALSVLHQLCAFEQIFMEFFSKLDGLDIVPVRGSLVLSYDRSELFINPENGRAARRTDDATALERIIKDITQSQLDAKDNVVPRSYLLRIQDNFLAALRNPNLRLGESDIMKGQIGLFVKPKENLSRIEVLQKRNRPLNLEGIRFQLFSFPEKVTRPQDHGFLDDLSFDYKHRRVGEYNSKNYVLIGLGVARVINHHCTRSNVEWPFAPNALKFKDGHKEIGVMTSGLLLKERRSLEAGSEILAYYGDEFARLDCICDSPAYHGSHNHRKFATFAKPTPPPIYNRQDPYANLDSASRADSIDLDGIQMEGPSSTNRKPIDALQEFFLDLENDEKDNTPKRSKRKKRKSRDNKSNYIVQDRDDDNEVEYLETRPLTETRRASPKRKRRVKSDDIVEDTEEEEIQDVISLNGSTRANPTQDEDILIPDSSIPVEQSRHRNKNAQIIDRVNELDEEIEKQLDALRDREKQFDKLIEHLIDLKEGVKRDGTVLRELRQKNRKLVNEIRRDEKGKARESVAAIQGDLKGIQTSSSAQAMMKGSNSTCSSPAMRSTYVEKIDNHIVEQVKHEIGSLSGTEKAKDLNLLNGLLERVTDAQRSDPENVIPEQLLRTIETHFKHAALNPDIELRACPRLNGQVGLFRKNASKSPPRMIPNPNLGKNKKDKRETIMDTAIDLSGLGFIIVLLPTKIESIDDADEYGFNTSLAFERAENGRTWIMMGLGFGRSVNHACRANIDWEIDDESVRLLIEEANGGVATHQYEFMQKSGIKPGEEVLAYYSDYFAKHFCLCPWGSEHDQTSGSSEHDISPDYVPSGKKKKKKYSKKTVKRVDTSGSISADEEKEEYTIETRQSLREKAKRPAIKSIHDMRKEKKRRRLFEEIASMGESDHYDATLSWLQNTSNSLLETPSPTQPSSPFGASTQRLVASYGDNGASDSTLTNSLAATNAIETLPWGFTDADPDDSMLNAAYPSLCPENPQLALSLNPSQNRSVKECSQSTEQFFTNPKAIKNTRDGRERYKRKVKALNEDKDQSSQDSGYRCLPISRAIPYDVAFQCEGSKNIASKRPWKTDHMQSIGKETVSINVL</sequence>
<evidence type="ECO:0000259" key="3">
    <source>
        <dbReference type="PROSITE" id="PS50280"/>
    </source>
</evidence>
<feature type="coiled-coil region" evidence="1">
    <location>
        <begin position="1076"/>
        <end position="1103"/>
    </location>
</feature>
<evidence type="ECO:0000256" key="2">
    <source>
        <dbReference type="SAM" id="MobiDB-lite"/>
    </source>
</evidence>
<feature type="compositionally biased region" description="Basic and acidic residues" evidence="2">
    <location>
        <begin position="866"/>
        <end position="876"/>
    </location>
</feature>
<feature type="compositionally biased region" description="Low complexity" evidence="2">
    <location>
        <begin position="13"/>
        <end position="30"/>
    </location>
</feature>
<evidence type="ECO:0000313" key="4">
    <source>
        <dbReference type="EMBL" id="OCF53580.1"/>
    </source>
</evidence>
<feature type="region of interest" description="Disordered" evidence="2">
    <location>
        <begin position="866"/>
        <end position="886"/>
    </location>
</feature>
<dbReference type="InterPro" id="IPR001214">
    <property type="entry name" value="SET_dom"/>
</dbReference>
<gene>
    <name evidence="4" type="ORF">I206_00885</name>
</gene>
<dbReference type="SUPFAM" id="SSF82199">
    <property type="entry name" value="SET domain"/>
    <property type="match status" value="1"/>
</dbReference>
<dbReference type="STRING" id="1296096.A0A1B9IE83"/>
<proteinExistence type="predicted"/>
<feature type="region of interest" description="Disordered" evidence="2">
    <location>
        <begin position="446"/>
        <end position="465"/>
    </location>
</feature>
<accession>A0A1B9IE83</accession>
<dbReference type="Gene3D" id="2.170.270.10">
    <property type="entry name" value="SET domain"/>
    <property type="match status" value="2"/>
</dbReference>
<protein>
    <recommendedName>
        <fullName evidence="3">SET domain-containing protein</fullName>
    </recommendedName>
</protein>
<dbReference type="AlphaFoldDB" id="A0A1B9IE83"/>
<feature type="domain" description="SET" evidence="3">
    <location>
        <begin position="174"/>
        <end position="320"/>
    </location>
</feature>